<keyword evidence="4" id="KW-1185">Reference proteome</keyword>
<dbReference type="RefSeq" id="WP_073588408.1">
    <property type="nucleotide sequence ID" value="NZ_FRFD01000005.1"/>
</dbReference>
<feature type="domain" description="Bacterial Ig" evidence="2">
    <location>
        <begin position="266"/>
        <end position="343"/>
    </location>
</feature>
<dbReference type="OrthoDB" id="2077271at2"/>
<accession>A0A1M7Y6G4</accession>
<organism evidence="3 4">
    <name type="scientific">Anaerocolumna xylanovorans DSM 12503</name>
    <dbReference type="NCBI Taxonomy" id="1121345"/>
    <lineage>
        <taxon>Bacteria</taxon>
        <taxon>Bacillati</taxon>
        <taxon>Bacillota</taxon>
        <taxon>Clostridia</taxon>
        <taxon>Lachnospirales</taxon>
        <taxon>Lachnospiraceae</taxon>
        <taxon>Anaerocolumna</taxon>
    </lineage>
</organism>
<proteinExistence type="predicted"/>
<dbReference type="STRING" id="1121345.SAMN02745217_01679"/>
<evidence type="ECO:0000256" key="1">
    <source>
        <dbReference type="SAM" id="SignalP"/>
    </source>
</evidence>
<sequence>MKKLLKQCLVIIMVLSLVPANYVRASEVNEQPETVQEADGSVLCSILSSPDDLQGLIDNDIEFSSQDVITTKWSGTGNPHKIVVKEKGWIFITFFEDDKYTDCSLFSNFALTSKIAKVHPSTDDTNTLACYVDAGTYYYQISRWNGYVVSTTTSYVGFMPASARIKMDKITLSADKSSATVTFDYDENYLENFLNGTIRVVGGTASYKDIQNEKTWKTENRENALEKNAFYTTQNGTYTARIAGSSKDNYFCDVTFEIRGIDNKKPAAPKVTSYKSGSREISGTGLAGTQVYIKTGGSTYSATVGKNGEWKVTCKTKLKKGINITAYVKNQSGVSSKSTTVKVK</sequence>
<keyword evidence="1" id="KW-0732">Signal</keyword>
<evidence type="ECO:0000259" key="2">
    <source>
        <dbReference type="Pfam" id="PF17936"/>
    </source>
</evidence>
<evidence type="ECO:0000313" key="4">
    <source>
        <dbReference type="Proteomes" id="UP000184612"/>
    </source>
</evidence>
<feature type="chain" id="PRO_5013269314" description="Bacterial Ig domain-containing protein" evidence="1">
    <location>
        <begin position="26"/>
        <end position="344"/>
    </location>
</feature>
<dbReference type="Gene3D" id="2.60.40.10">
    <property type="entry name" value="Immunoglobulins"/>
    <property type="match status" value="1"/>
</dbReference>
<dbReference type="InterPro" id="IPR041498">
    <property type="entry name" value="Big_6"/>
</dbReference>
<dbReference type="InterPro" id="IPR013783">
    <property type="entry name" value="Ig-like_fold"/>
</dbReference>
<evidence type="ECO:0000313" key="3">
    <source>
        <dbReference type="EMBL" id="SHO48106.1"/>
    </source>
</evidence>
<dbReference type="Pfam" id="PF17936">
    <property type="entry name" value="Big_6"/>
    <property type="match status" value="1"/>
</dbReference>
<dbReference type="AlphaFoldDB" id="A0A1M7Y6G4"/>
<dbReference type="EMBL" id="FRFD01000005">
    <property type="protein sequence ID" value="SHO48106.1"/>
    <property type="molecule type" value="Genomic_DNA"/>
</dbReference>
<dbReference type="Proteomes" id="UP000184612">
    <property type="component" value="Unassembled WGS sequence"/>
</dbReference>
<protein>
    <recommendedName>
        <fullName evidence="2">Bacterial Ig domain-containing protein</fullName>
    </recommendedName>
</protein>
<feature type="signal peptide" evidence="1">
    <location>
        <begin position="1"/>
        <end position="25"/>
    </location>
</feature>
<reference evidence="3 4" key="1">
    <citation type="submission" date="2016-12" db="EMBL/GenBank/DDBJ databases">
        <authorList>
            <person name="Song W.-J."/>
            <person name="Kurnit D.M."/>
        </authorList>
    </citation>
    <scope>NUCLEOTIDE SEQUENCE [LARGE SCALE GENOMIC DNA]</scope>
    <source>
        <strain evidence="3 4">DSM 12503</strain>
    </source>
</reference>
<name>A0A1M7Y6G4_9FIRM</name>
<gene>
    <name evidence="3" type="ORF">SAMN02745217_01679</name>
</gene>